<proteinExistence type="predicted"/>
<organism evidence="4 5">
    <name type="scientific">Natronobacillus azotifigens</name>
    <dbReference type="NCBI Taxonomy" id="472978"/>
    <lineage>
        <taxon>Bacteria</taxon>
        <taxon>Bacillati</taxon>
        <taxon>Bacillota</taxon>
        <taxon>Bacilli</taxon>
        <taxon>Bacillales</taxon>
        <taxon>Bacillaceae</taxon>
        <taxon>Natronobacillus</taxon>
    </lineage>
</organism>
<dbReference type="AlphaFoldDB" id="A0A9J6RAS5"/>
<sequence length="172" mass="19380">MNKIINQKGVSLVELLVTVVIFSIISIGVVSVMVNVMNYNTRLSREVRLREEADIVMANFLNYIYTSNSITNGPSENIIEVRINETERVLLGFTPEGKAGISQIFHPEDPTPTDIIPIHNTQYLFTDTVSGKESTITTIGNTVYVDLYIHDQRQEGMEGIQLQSRINFMRGD</sequence>
<comment type="subcellular location">
    <subcellularLocation>
        <location evidence="1">Cell surface</location>
    </subcellularLocation>
</comment>
<dbReference type="PROSITE" id="PS00409">
    <property type="entry name" value="PROKAR_NTER_METHYL"/>
    <property type="match status" value="1"/>
</dbReference>
<protein>
    <submittedName>
        <fullName evidence="4">Prepilin-type N-terminal cleavage/methylation domain-containing protein</fullName>
    </submittedName>
</protein>
<evidence type="ECO:0000256" key="3">
    <source>
        <dbReference type="SAM" id="Phobius"/>
    </source>
</evidence>
<evidence type="ECO:0000313" key="5">
    <source>
        <dbReference type="Proteomes" id="UP001084197"/>
    </source>
</evidence>
<evidence type="ECO:0000313" key="4">
    <source>
        <dbReference type="EMBL" id="MCZ0702412.1"/>
    </source>
</evidence>
<evidence type="ECO:0000256" key="1">
    <source>
        <dbReference type="ARBA" id="ARBA00004241"/>
    </source>
</evidence>
<keyword evidence="2" id="KW-0178">Competence</keyword>
<evidence type="ECO:0000256" key="2">
    <source>
        <dbReference type="ARBA" id="ARBA00023287"/>
    </source>
</evidence>
<feature type="transmembrane region" description="Helical" evidence="3">
    <location>
        <begin position="12"/>
        <end position="34"/>
    </location>
</feature>
<keyword evidence="3" id="KW-0472">Membrane</keyword>
<dbReference type="GO" id="GO:0030420">
    <property type="term" value="P:establishment of competence for transformation"/>
    <property type="evidence" value="ECO:0007669"/>
    <property type="project" value="UniProtKB-KW"/>
</dbReference>
<reference evidence="4" key="1">
    <citation type="submission" date="2022-11" db="EMBL/GenBank/DDBJ databases">
        <title>WGS of Natronobacillus azotifigens 24KS-1, an anaerobic diazotrophic haloalkaliphile from soda-rich habitats.</title>
        <authorList>
            <person name="Sorokin D.Y."/>
            <person name="Merkel A.Y."/>
        </authorList>
    </citation>
    <scope>NUCLEOTIDE SEQUENCE</scope>
    <source>
        <strain evidence="4">24KS-1</strain>
    </source>
</reference>
<dbReference type="NCBIfam" id="TIGR02532">
    <property type="entry name" value="IV_pilin_GFxxxE"/>
    <property type="match status" value="1"/>
</dbReference>
<dbReference type="InterPro" id="IPR012902">
    <property type="entry name" value="N_methyl_site"/>
</dbReference>
<keyword evidence="3" id="KW-0812">Transmembrane</keyword>
<name>A0A9J6RAS5_9BACI</name>
<comment type="caution">
    <text evidence="4">The sequence shown here is derived from an EMBL/GenBank/DDBJ whole genome shotgun (WGS) entry which is preliminary data.</text>
</comment>
<accession>A0A9J6RAS5</accession>
<gene>
    <name evidence="4" type="ORF">OWO01_04200</name>
</gene>
<dbReference type="RefSeq" id="WP_268779180.1">
    <property type="nucleotide sequence ID" value="NZ_JAPRAT010000005.1"/>
</dbReference>
<dbReference type="EMBL" id="JAPRAT010000005">
    <property type="protein sequence ID" value="MCZ0702412.1"/>
    <property type="molecule type" value="Genomic_DNA"/>
</dbReference>
<dbReference type="Pfam" id="PF07963">
    <property type="entry name" value="N_methyl"/>
    <property type="match status" value="1"/>
</dbReference>
<dbReference type="GO" id="GO:0009986">
    <property type="term" value="C:cell surface"/>
    <property type="evidence" value="ECO:0007669"/>
    <property type="project" value="UniProtKB-SubCell"/>
</dbReference>
<dbReference type="Proteomes" id="UP001084197">
    <property type="component" value="Unassembled WGS sequence"/>
</dbReference>
<keyword evidence="3" id="KW-1133">Transmembrane helix</keyword>
<keyword evidence="5" id="KW-1185">Reference proteome</keyword>